<dbReference type="EMBL" id="PEZL01000017">
    <property type="protein sequence ID" value="PIS13539.1"/>
    <property type="molecule type" value="Genomic_DNA"/>
</dbReference>
<dbReference type="Gene3D" id="3.40.10.10">
    <property type="entry name" value="DNA Methylphosphotriester Repair Domain"/>
    <property type="match status" value="1"/>
</dbReference>
<evidence type="ECO:0008006" key="4">
    <source>
        <dbReference type="Google" id="ProtNLM"/>
    </source>
</evidence>
<accession>A0A2H0WNN8</accession>
<name>A0A2H0WNN8_9BACT</name>
<keyword evidence="1" id="KW-0472">Membrane</keyword>
<organism evidence="2 3">
    <name type="scientific">Candidatus Tagabacteria bacterium CG09_land_8_20_14_0_10_41_14</name>
    <dbReference type="NCBI Taxonomy" id="1975021"/>
    <lineage>
        <taxon>Bacteria</taxon>
        <taxon>Candidatus Tagaibacteriota</taxon>
    </lineage>
</organism>
<gene>
    <name evidence="2" type="ORF">COT67_01210</name>
</gene>
<keyword evidence="1" id="KW-1133">Transmembrane helix</keyword>
<evidence type="ECO:0000256" key="1">
    <source>
        <dbReference type="SAM" id="Phobius"/>
    </source>
</evidence>
<feature type="transmembrane region" description="Helical" evidence="1">
    <location>
        <begin position="21"/>
        <end position="42"/>
    </location>
</feature>
<protein>
    <recommendedName>
        <fullName evidence="4">Ada DNA repair metal-binding domain-containing protein</fullName>
    </recommendedName>
</protein>
<reference evidence="3" key="1">
    <citation type="submission" date="2017-09" db="EMBL/GenBank/DDBJ databases">
        <title>Depth-based differentiation of microbial function through sediment-hosted aquifers and enrichment of novel symbionts in the deep terrestrial subsurface.</title>
        <authorList>
            <person name="Probst A.J."/>
            <person name="Ladd B."/>
            <person name="Jarett J.K."/>
            <person name="Geller-Mcgrath D.E."/>
            <person name="Sieber C.M.K."/>
            <person name="Emerson J.B."/>
            <person name="Anantharaman K."/>
            <person name="Thomas B.C."/>
            <person name="Malmstrom R."/>
            <person name="Stieglmeier M."/>
            <person name="Klingl A."/>
            <person name="Woyke T."/>
            <person name="Ryan C.M."/>
            <person name="Banfield J.F."/>
        </authorList>
    </citation>
    <scope>NUCLEOTIDE SEQUENCE [LARGE SCALE GENOMIC DNA]</scope>
</reference>
<proteinExistence type="predicted"/>
<dbReference type="SUPFAM" id="SSF57884">
    <property type="entry name" value="Ada DNA repair protein, N-terminal domain (N-Ada 10)"/>
    <property type="match status" value="1"/>
</dbReference>
<evidence type="ECO:0000313" key="3">
    <source>
        <dbReference type="Proteomes" id="UP000230353"/>
    </source>
</evidence>
<evidence type="ECO:0000313" key="2">
    <source>
        <dbReference type="EMBL" id="PIS13539.1"/>
    </source>
</evidence>
<keyword evidence="1" id="KW-0812">Transmembrane</keyword>
<sequence>MNLSEKYKRIKSGFKLVENDIILVLVILFVGFIAFGLGRLSALSERKTPISVENLMSEVEPHSLDEGGSTSIIESATASLYVASKNGTKYHYPWCSGAQRINIENKIWFLTKEEAEAAGYTPAANCKGL</sequence>
<dbReference type="Proteomes" id="UP000230353">
    <property type="component" value="Unassembled WGS sequence"/>
</dbReference>
<dbReference type="AlphaFoldDB" id="A0A2H0WNN8"/>
<dbReference type="InterPro" id="IPR035451">
    <property type="entry name" value="Ada-like_dom_sf"/>
</dbReference>
<comment type="caution">
    <text evidence="2">The sequence shown here is derived from an EMBL/GenBank/DDBJ whole genome shotgun (WGS) entry which is preliminary data.</text>
</comment>